<reference evidence="8 9" key="1">
    <citation type="journal article" date="2012" name="J. Bacteriol.">
        <title>Complete Genome Sequence of Leptospirillum ferrooxidans Strain C2-3, Isolated from a Fresh Volcanic Ash Deposit on the Island of Miyake, Japan.</title>
        <authorList>
            <person name="Fujimura R."/>
            <person name="Sato Y."/>
            <person name="Nishizawa T."/>
            <person name="Oshima K."/>
            <person name="Kim S.-W."/>
            <person name="Hattori M."/>
            <person name="Kamijo T."/>
            <person name="Ohta H."/>
        </authorList>
    </citation>
    <scope>NUCLEOTIDE SEQUENCE [LARGE SCALE GENOMIC DNA]</scope>
    <source>
        <strain evidence="8 9">C2-3</strain>
    </source>
</reference>
<sequence>MKSLDEVLSIAGLRSVSGDVLFSFKTLIAAGFALYIAFSLNLPQAYWALVTVLIIAQPYSGMIRSKALYRVIGTIVGASFVVFIMPLLINSPELFSIAICLWIAICLFLSLYDGSPRSYGFILGGYTSALIGFPAVDSPGSIFLLARSRVEEVVLGVLTTFLVNELFFPRQVTPLLLLRMDKWLSHVAKWGGEEVSGRGMTPGVPHSLGGEISTMSAMGIHAAYESPDPRVSGWLEALMSRMRDLLPVFVDLKIHRKALSRFSPALSSDLEILGREIDDWMSGKHHLSSKEMDQMVSRWFSEHGISFGLLKGGTIPTELGSLMERLSRRFHELVIIWGDCRRMRQRIAHGGVEEPPTPKGRVSVFRDPLLPFLSALAVSLAVGTSIFIWRALDWPEGFAAAMMAAVSGTFFAAMDDPSGAILDFLAKINIGSAAGLVTLFFFLPQVHDFAGLMAVMGIVLIPAGIVLARPDGPLKVLPFMIGFSGLIALQSTYHADFSHAWNTAISEAVGVFLAALSTVLVRSVGVTFSIRRILSSIHMEIVQLANLQGKMDRSVFVDHMFDRIAPLMSRMGVLGMDARKNHPDGLYDMVVGLDLIRLGEIREKLPPEMGDSISRLTLAIGTYYDRPGEAGKKVLKSLFDEVWLKIVDSTDMDLESETLSLLASLRWTLDGGGFMASSDGRAR</sequence>
<dbReference type="OrthoDB" id="6538131at2"/>
<evidence type="ECO:0000256" key="2">
    <source>
        <dbReference type="ARBA" id="ARBA00022448"/>
    </source>
</evidence>
<proteinExistence type="predicted"/>
<feature type="transmembrane region" description="Helical" evidence="7">
    <location>
        <begin position="369"/>
        <end position="392"/>
    </location>
</feature>
<reference evidence="9" key="2">
    <citation type="submission" date="2012-03" db="EMBL/GenBank/DDBJ databases">
        <title>The complete genome sequence of the pioneer microbe on fresh volcanic deposit, Leptospirillum ferrooxidans strain C2-3.</title>
        <authorList>
            <person name="Fujimura R."/>
            <person name="Sato Y."/>
            <person name="Nishizawa T."/>
            <person name="Nanba K."/>
            <person name="Oshima K."/>
            <person name="Hattori M."/>
            <person name="Kamijo T."/>
            <person name="Ohta H."/>
        </authorList>
    </citation>
    <scope>NUCLEOTIDE SEQUENCE [LARGE SCALE GENOMIC DNA]</scope>
    <source>
        <strain evidence="9">C2-3</strain>
    </source>
</reference>
<evidence type="ECO:0000256" key="7">
    <source>
        <dbReference type="SAM" id="Phobius"/>
    </source>
</evidence>
<keyword evidence="5 7" id="KW-1133">Transmembrane helix</keyword>
<evidence type="ECO:0000256" key="6">
    <source>
        <dbReference type="ARBA" id="ARBA00023136"/>
    </source>
</evidence>
<feature type="transmembrane region" description="Helical" evidence="7">
    <location>
        <begin position="94"/>
        <end position="112"/>
    </location>
</feature>
<dbReference type="PANTHER" id="PTHR30509:SF9">
    <property type="entry name" value="MULTIDRUG RESISTANCE PROTEIN MDTO"/>
    <property type="match status" value="1"/>
</dbReference>
<dbReference type="HOGENOM" id="CLU_013927_2_0_0"/>
<dbReference type="GO" id="GO:0005886">
    <property type="term" value="C:plasma membrane"/>
    <property type="evidence" value="ECO:0007669"/>
    <property type="project" value="UniProtKB-SubCell"/>
</dbReference>
<comment type="subcellular location">
    <subcellularLocation>
        <location evidence="1">Cell membrane</location>
        <topology evidence="1">Multi-pass membrane protein</topology>
    </subcellularLocation>
</comment>
<organism evidence="8 9">
    <name type="scientific">Leptospirillum ferrooxidans (strain C2-3)</name>
    <dbReference type="NCBI Taxonomy" id="1162668"/>
    <lineage>
        <taxon>Bacteria</taxon>
        <taxon>Pseudomonadati</taxon>
        <taxon>Nitrospirota</taxon>
        <taxon>Nitrospiria</taxon>
        <taxon>Nitrospirales</taxon>
        <taxon>Nitrospiraceae</taxon>
        <taxon>Leptospirillum</taxon>
    </lineage>
</organism>
<feature type="transmembrane region" description="Helical" evidence="7">
    <location>
        <begin position="449"/>
        <end position="469"/>
    </location>
</feature>
<dbReference type="PANTHER" id="PTHR30509">
    <property type="entry name" value="P-HYDROXYBENZOIC ACID EFFLUX PUMP SUBUNIT-RELATED"/>
    <property type="match status" value="1"/>
</dbReference>
<keyword evidence="3" id="KW-1003">Cell membrane</keyword>
<accession>I0IN83</accession>
<dbReference type="InterPro" id="IPR006726">
    <property type="entry name" value="PHBA_efflux_AaeB/fusaric-R"/>
</dbReference>
<evidence type="ECO:0000256" key="4">
    <source>
        <dbReference type="ARBA" id="ARBA00022692"/>
    </source>
</evidence>
<dbReference type="KEGG" id="lfc:LFE_1029"/>
<keyword evidence="6 7" id="KW-0472">Membrane</keyword>
<dbReference type="RefSeq" id="WP_014449223.1">
    <property type="nucleotide sequence ID" value="NC_017094.1"/>
</dbReference>
<dbReference type="Proteomes" id="UP000007382">
    <property type="component" value="Chromosome"/>
</dbReference>
<gene>
    <name evidence="8" type="ordered locus">LFE_1029</name>
</gene>
<feature type="transmembrane region" description="Helical" evidence="7">
    <location>
        <begin position="67"/>
        <end position="88"/>
    </location>
</feature>
<keyword evidence="4 7" id="KW-0812">Transmembrane</keyword>
<dbReference type="Pfam" id="PF04632">
    <property type="entry name" value="FUSC"/>
    <property type="match status" value="1"/>
</dbReference>
<evidence type="ECO:0000256" key="1">
    <source>
        <dbReference type="ARBA" id="ARBA00004651"/>
    </source>
</evidence>
<feature type="transmembrane region" description="Helical" evidence="7">
    <location>
        <begin position="508"/>
        <end position="530"/>
    </location>
</feature>
<dbReference type="AlphaFoldDB" id="I0IN83"/>
<protein>
    <submittedName>
        <fullName evidence="8">Putative fusaric acid resistance protein</fullName>
    </submittedName>
</protein>
<keyword evidence="9" id="KW-1185">Reference proteome</keyword>
<dbReference type="GO" id="GO:0022857">
    <property type="term" value="F:transmembrane transporter activity"/>
    <property type="evidence" value="ECO:0007669"/>
    <property type="project" value="InterPro"/>
</dbReference>
<dbReference type="PATRIC" id="fig|1162668.3.peg.1196"/>
<feature type="transmembrane region" description="Helical" evidence="7">
    <location>
        <begin position="20"/>
        <end position="38"/>
    </location>
</feature>
<evidence type="ECO:0000313" key="9">
    <source>
        <dbReference type="Proteomes" id="UP000007382"/>
    </source>
</evidence>
<feature type="transmembrane region" description="Helical" evidence="7">
    <location>
        <begin position="421"/>
        <end position="443"/>
    </location>
</feature>
<dbReference type="STRING" id="1162668.LFE_1029"/>
<evidence type="ECO:0000256" key="3">
    <source>
        <dbReference type="ARBA" id="ARBA00022475"/>
    </source>
</evidence>
<dbReference type="EMBL" id="AP012342">
    <property type="protein sequence ID" value="BAM06732.1"/>
    <property type="molecule type" value="Genomic_DNA"/>
</dbReference>
<evidence type="ECO:0000313" key="8">
    <source>
        <dbReference type="EMBL" id="BAM06732.1"/>
    </source>
</evidence>
<keyword evidence="2" id="KW-0813">Transport</keyword>
<dbReference type="eggNOG" id="COG1289">
    <property type="taxonomic scope" value="Bacteria"/>
</dbReference>
<name>I0IN83_LEPFC</name>
<evidence type="ECO:0000256" key="5">
    <source>
        <dbReference type="ARBA" id="ARBA00022989"/>
    </source>
</evidence>